<proteinExistence type="inferred from homology"/>
<dbReference type="Pfam" id="PF00854">
    <property type="entry name" value="PTR2"/>
    <property type="match status" value="1"/>
</dbReference>
<dbReference type="EMBL" id="BQKI01000001">
    <property type="protein sequence ID" value="GJM86527.1"/>
    <property type="molecule type" value="Genomic_DNA"/>
</dbReference>
<reference evidence="7" key="2">
    <citation type="submission" date="2021-12" db="EMBL/GenBank/DDBJ databases">
        <title>Resequencing data analysis of finger millet.</title>
        <authorList>
            <person name="Hatakeyama M."/>
            <person name="Aluri S."/>
            <person name="Balachadran M.T."/>
            <person name="Sivarajan S.R."/>
            <person name="Poveda L."/>
            <person name="Shimizu-Inatsugi R."/>
            <person name="Schlapbach R."/>
            <person name="Sreeman S.M."/>
            <person name="Shimizu K.K."/>
        </authorList>
    </citation>
    <scope>NUCLEOTIDE SEQUENCE</scope>
</reference>
<evidence type="ECO:0000256" key="3">
    <source>
        <dbReference type="ARBA" id="ARBA00022692"/>
    </source>
</evidence>
<dbReference type="InterPro" id="IPR000109">
    <property type="entry name" value="POT_fam"/>
</dbReference>
<gene>
    <name evidence="7" type="primary">ga02395</name>
    <name evidence="7" type="ORF">PR202_ga02395</name>
</gene>
<comment type="similarity">
    <text evidence="2">Belongs to the major facilitator superfamily. Proton-dependent oligopeptide transporter (POT/PTR) (TC 2.A.17) family.</text>
</comment>
<keyword evidence="8" id="KW-1185">Reference proteome</keyword>
<dbReference type="GO" id="GO:0022857">
    <property type="term" value="F:transmembrane transporter activity"/>
    <property type="evidence" value="ECO:0007669"/>
    <property type="project" value="InterPro"/>
</dbReference>
<comment type="subcellular location">
    <subcellularLocation>
        <location evidence="1">Membrane</location>
        <topology evidence="1">Multi-pass membrane protein</topology>
    </subcellularLocation>
</comment>
<evidence type="ECO:0000313" key="8">
    <source>
        <dbReference type="Proteomes" id="UP001054889"/>
    </source>
</evidence>
<evidence type="ECO:0000256" key="4">
    <source>
        <dbReference type="ARBA" id="ARBA00022989"/>
    </source>
</evidence>
<organism evidence="7 8">
    <name type="scientific">Eleusine coracana subsp. coracana</name>
    <dbReference type="NCBI Taxonomy" id="191504"/>
    <lineage>
        <taxon>Eukaryota</taxon>
        <taxon>Viridiplantae</taxon>
        <taxon>Streptophyta</taxon>
        <taxon>Embryophyta</taxon>
        <taxon>Tracheophyta</taxon>
        <taxon>Spermatophyta</taxon>
        <taxon>Magnoliopsida</taxon>
        <taxon>Liliopsida</taxon>
        <taxon>Poales</taxon>
        <taxon>Poaceae</taxon>
        <taxon>PACMAD clade</taxon>
        <taxon>Chloridoideae</taxon>
        <taxon>Cynodonteae</taxon>
        <taxon>Eleusininae</taxon>
        <taxon>Eleusine</taxon>
    </lineage>
</organism>
<evidence type="ECO:0000256" key="2">
    <source>
        <dbReference type="ARBA" id="ARBA00005982"/>
    </source>
</evidence>
<protein>
    <submittedName>
        <fullName evidence="7">Uncharacterized protein</fullName>
    </submittedName>
</protein>
<sequence length="124" mass="13444">MIVSGLFVVWVQQNVSWGLGFGVATACVALAFGAFVFATPTYKRRVPTGTPLKRLSQVVVAACRKTGLTLPADAATLYEVVSVKVDASQSQLRIAHTSEFSFLDKASSPGRRTWRRRRRGSSAP</sequence>
<comment type="caution">
    <text evidence="7">The sequence shown here is derived from an EMBL/GenBank/DDBJ whole genome shotgun (WGS) entry which is preliminary data.</text>
</comment>
<evidence type="ECO:0000256" key="6">
    <source>
        <dbReference type="SAM" id="Phobius"/>
    </source>
</evidence>
<evidence type="ECO:0000256" key="5">
    <source>
        <dbReference type="ARBA" id="ARBA00023136"/>
    </source>
</evidence>
<evidence type="ECO:0000256" key="1">
    <source>
        <dbReference type="ARBA" id="ARBA00004141"/>
    </source>
</evidence>
<dbReference type="Gene3D" id="1.20.1250.20">
    <property type="entry name" value="MFS general substrate transporter like domains"/>
    <property type="match status" value="1"/>
</dbReference>
<reference evidence="7" key="1">
    <citation type="journal article" date="2018" name="DNA Res.">
        <title>Multiple hybrid de novo genome assembly of finger millet, an orphan allotetraploid crop.</title>
        <authorList>
            <person name="Hatakeyama M."/>
            <person name="Aluri S."/>
            <person name="Balachadran M.T."/>
            <person name="Sivarajan S.R."/>
            <person name="Patrignani A."/>
            <person name="Gruter S."/>
            <person name="Poveda L."/>
            <person name="Shimizu-Inatsugi R."/>
            <person name="Baeten J."/>
            <person name="Francoijs K.J."/>
            <person name="Nataraja K.N."/>
            <person name="Reddy Y.A.N."/>
            <person name="Phadnis S."/>
            <person name="Ravikumar R.L."/>
            <person name="Schlapbach R."/>
            <person name="Sreeman S.M."/>
            <person name="Shimizu K.K."/>
        </authorList>
    </citation>
    <scope>NUCLEOTIDE SEQUENCE</scope>
</reference>
<dbReference type="InterPro" id="IPR036259">
    <property type="entry name" value="MFS_trans_sf"/>
</dbReference>
<dbReference type="PANTHER" id="PTHR11654">
    <property type="entry name" value="OLIGOPEPTIDE TRANSPORTER-RELATED"/>
    <property type="match status" value="1"/>
</dbReference>
<dbReference type="AlphaFoldDB" id="A0AAV5BKV3"/>
<feature type="transmembrane region" description="Helical" evidence="6">
    <location>
        <begin position="15"/>
        <end position="38"/>
    </location>
</feature>
<dbReference type="GO" id="GO:0016020">
    <property type="term" value="C:membrane"/>
    <property type="evidence" value="ECO:0007669"/>
    <property type="project" value="UniProtKB-SubCell"/>
</dbReference>
<name>A0AAV5BKV3_ELECO</name>
<keyword evidence="3 6" id="KW-0812">Transmembrane</keyword>
<keyword evidence="5 6" id="KW-0472">Membrane</keyword>
<dbReference type="Proteomes" id="UP001054889">
    <property type="component" value="Unassembled WGS sequence"/>
</dbReference>
<keyword evidence="4 6" id="KW-1133">Transmembrane helix</keyword>
<accession>A0AAV5BKV3</accession>
<evidence type="ECO:0000313" key="7">
    <source>
        <dbReference type="EMBL" id="GJM86527.1"/>
    </source>
</evidence>